<sequence>MPKLGTTPRLKLRPLQAEENRRAGLSPPAHEDARPAELHRFGILDTLPAPQFDRIVALAARYLDMPMAAVTFVDQDRQWFKARLGLTVTETLKSESICAIAIQQDRVLVIPDARKDPRVNGMNCFSVDQAVGFYAGAPLRTASS</sequence>
<accession>A0ABQ2EZ24</accession>
<dbReference type="Gene3D" id="3.30.450.40">
    <property type="match status" value="1"/>
</dbReference>
<dbReference type="RefSeq" id="WP_373291925.1">
    <property type="nucleotide sequence ID" value="NZ_BMPP01000014.1"/>
</dbReference>
<evidence type="ECO:0000313" key="4">
    <source>
        <dbReference type="Proteomes" id="UP000647587"/>
    </source>
</evidence>
<comment type="caution">
    <text evidence="3">The sequence shown here is derived from an EMBL/GenBank/DDBJ whole genome shotgun (WGS) entry which is preliminary data.</text>
</comment>
<dbReference type="PANTHER" id="PTHR43102:SF2">
    <property type="entry name" value="GAF DOMAIN-CONTAINING PROTEIN"/>
    <property type="match status" value="1"/>
</dbReference>
<dbReference type="Proteomes" id="UP000647587">
    <property type="component" value="Unassembled WGS sequence"/>
</dbReference>
<gene>
    <name evidence="3" type="ORF">GCM10008955_30700</name>
</gene>
<name>A0ABQ2EZ24_9DEIO</name>
<evidence type="ECO:0000256" key="1">
    <source>
        <dbReference type="SAM" id="MobiDB-lite"/>
    </source>
</evidence>
<feature type="region of interest" description="Disordered" evidence="1">
    <location>
        <begin position="1"/>
        <end position="32"/>
    </location>
</feature>
<keyword evidence="4" id="KW-1185">Reference proteome</keyword>
<dbReference type="PANTHER" id="PTHR43102">
    <property type="entry name" value="SLR1143 PROTEIN"/>
    <property type="match status" value="1"/>
</dbReference>
<dbReference type="SUPFAM" id="SSF55781">
    <property type="entry name" value="GAF domain-like"/>
    <property type="match status" value="1"/>
</dbReference>
<protein>
    <recommendedName>
        <fullName evidence="2">GAF domain-containing protein</fullName>
    </recommendedName>
</protein>
<reference evidence="4" key="1">
    <citation type="journal article" date="2019" name="Int. J. Syst. Evol. Microbiol.">
        <title>The Global Catalogue of Microorganisms (GCM) 10K type strain sequencing project: providing services to taxonomists for standard genome sequencing and annotation.</title>
        <authorList>
            <consortium name="The Broad Institute Genomics Platform"/>
            <consortium name="The Broad Institute Genome Sequencing Center for Infectious Disease"/>
            <person name="Wu L."/>
            <person name="Ma J."/>
        </authorList>
    </citation>
    <scope>NUCLEOTIDE SEQUENCE [LARGE SCALE GENOMIC DNA]</scope>
    <source>
        <strain evidence="4">JCM 30331</strain>
    </source>
</reference>
<dbReference type="Pfam" id="PF01590">
    <property type="entry name" value="GAF"/>
    <property type="match status" value="1"/>
</dbReference>
<proteinExistence type="predicted"/>
<dbReference type="EMBL" id="BMPP01000014">
    <property type="protein sequence ID" value="GGK34519.1"/>
    <property type="molecule type" value="Genomic_DNA"/>
</dbReference>
<evidence type="ECO:0000259" key="2">
    <source>
        <dbReference type="Pfam" id="PF01590"/>
    </source>
</evidence>
<dbReference type="InterPro" id="IPR029016">
    <property type="entry name" value="GAF-like_dom_sf"/>
</dbReference>
<dbReference type="InterPro" id="IPR003018">
    <property type="entry name" value="GAF"/>
</dbReference>
<evidence type="ECO:0000313" key="3">
    <source>
        <dbReference type="EMBL" id="GGK34519.1"/>
    </source>
</evidence>
<feature type="domain" description="GAF" evidence="2">
    <location>
        <begin position="52"/>
        <end position="140"/>
    </location>
</feature>
<organism evidence="3 4">
    <name type="scientific">Deinococcus malanensis</name>
    <dbReference type="NCBI Taxonomy" id="1706855"/>
    <lineage>
        <taxon>Bacteria</taxon>
        <taxon>Thermotogati</taxon>
        <taxon>Deinococcota</taxon>
        <taxon>Deinococci</taxon>
        <taxon>Deinococcales</taxon>
        <taxon>Deinococcaceae</taxon>
        <taxon>Deinococcus</taxon>
    </lineage>
</organism>